<gene>
    <name evidence="1" type="ORF">CFter6_1691</name>
</gene>
<dbReference type="PATRIC" id="fig|158899.10.peg.1700"/>
<organism evidence="1">
    <name type="scientific">Collimonas fungivorans</name>
    <dbReference type="NCBI Taxonomy" id="158899"/>
    <lineage>
        <taxon>Bacteria</taxon>
        <taxon>Pseudomonadati</taxon>
        <taxon>Pseudomonadota</taxon>
        <taxon>Betaproteobacteria</taxon>
        <taxon>Burkholderiales</taxon>
        <taxon>Oxalobacteraceae</taxon>
        <taxon>Collimonas</taxon>
    </lineage>
</organism>
<evidence type="ECO:0000313" key="1">
    <source>
        <dbReference type="EMBL" id="AMO94393.1"/>
    </source>
</evidence>
<sequence>MSQINADLRTQNALFCVNPLHTISRRTPHSLGAWRFYKMR</sequence>
<name>A0A127P9I1_9BURK</name>
<reference evidence="1 2" key="1">
    <citation type="submission" date="2015-11" db="EMBL/GenBank/DDBJ databases">
        <title>Exploring the genomic traits of fungus-feeding bacterial genus Collimonas.</title>
        <authorList>
            <person name="Song C."/>
            <person name="Schmidt R."/>
            <person name="de Jager V."/>
            <person name="Krzyzanowska D."/>
            <person name="Jongedijk E."/>
            <person name="Cankar K."/>
            <person name="Beekwilder J."/>
            <person name="van Veen A."/>
            <person name="de Boer W."/>
            <person name="van Veen J.A."/>
            <person name="Garbeva P."/>
        </authorList>
    </citation>
    <scope>NUCLEOTIDE SEQUENCE [LARGE SCALE GENOMIC DNA]</scope>
    <source>
        <strain evidence="1 2">Ter6</strain>
    </source>
</reference>
<proteinExistence type="predicted"/>
<dbReference type="EMBL" id="CP013232">
    <property type="protein sequence ID" value="AMO94393.1"/>
    <property type="molecule type" value="Genomic_DNA"/>
</dbReference>
<protein>
    <submittedName>
        <fullName evidence="1">Uncharacterized protein</fullName>
    </submittedName>
</protein>
<dbReference type="Proteomes" id="UP000072421">
    <property type="component" value="Chromosome"/>
</dbReference>
<dbReference type="AlphaFoldDB" id="A0A127P9I1"/>
<evidence type="ECO:0000313" key="2">
    <source>
        <dbReference type="Proteomes" id="UP000072421"/>
    </source>
</evidence>
<accession>A0A127P9I1</accession>